<dbReference type="AlphaFoldDB" id="A0A015X7P1"/>
<protein>
    <submittedName>
        <fullName evidence="2">Bacterial SH3 domain protein</fullName>
    </submittedName>
</protein>
<gene>
    <name evidence="2" type="ORF">M136_0605</name>
</gene>
<organism evidence="2 3">
    <name type="scientific">Bacteroides fragilis str. S36L11</name>
    <dbReference type="NCBI Taxonomy" id="1339327"/>
    <lineage>
        <taxon>Bacteria</taxon>
        <taxon>Pseudomonadati</taxon>
        <taxon>Bacteroidota</taxon>
        <taxon>Bacteroidia</taxon>
        <taxon>Bacteroidales</taxon>
        <taxon>Bacteroidaceae</taxon>
        <taxon>Bacteroides</taxon>
    </lineage>
</organism>
<sequence length="931" mass="105916">MDKTLLKLEIGKWNEACRFLKSKQTELSTAEWTAIETLADYWRKKFDPDATSECMDLISTLEQSDKLHSNNKEIIVWSKEFRTIARKYYTKDETTFLVFQNALKELYQSSAPRSSAPLQTPVNSESQNIILKQNAKKWVSTYSQLYENQNELDRDEWNAVRFLANFWKNGTFNETSRKECEQYISILIASDKLHSNNKNIITWSKDFRGIAKTYYTKDSKTFEDFKKFMTKYTRENPIQERAPQERIPQTPPRQTSPSIEITGLVITNTDEKGDPIPSNQAELDTRSCYLQPRIDYRVLRGGSSVDIWYKLYAPDRTLMTASNSKSGYTWYGNVPLTGSRSAYPLNGFGSMSGNVFSAGQWIIEFFENDLQIATYTFTIKQHRTSTPPPQSRVTPPPPPRTPSNRRTSTVSPKKGHGGLWSFLIIAAIIGFCGYQYWYKPMTIDRDAERTYVYVSSLLQRSDKNANVEYNRIQSLPYGSELITYQKEGDGWSYIKANEKKGYVSTNYTLSKTDFELLNNLWGSKEAMEGAPTAKCRLALVDFIKKNNYKTGTGQWQLFAQPIEVKPNAVLYPRLANGYTKFTEFAFVLSNSSTHEGVLAIYSFADDETPVFIYQEQTTENAKIKDVRYYPWKTDKYKVIYATPNAMVSRSPQLPTNQQPSKAKSENGLKITKALFGNTDKSYNILTQFGTQLPTTTQYLSPRIFYENPAGKSSVVIKYKIITPQGNLMTGTGSPSGYTNEQKVTLNRSGYINLAGWGNTTGDAYTSGTYRIEFWSEGQLLYSTGVQIQGNSEKAVTVSSKPVECPIKIRTMLFANSNDKGTILEDYGKPLYGNKLQYLKPKIIYSSLNGARNITLYAKIYRPNGVLIANKNSPNGYTYKHGMYTPAVGADNNVSYLTSWGSPECDVYSPGTYQYEIWYEGSKIFSCQVIVH</sequence>
<dbReference type="RefSeq" id="WP_032556171.1">
    <property type="nucleotide sequence ID" value="NZ_JGDJ01000146.1"/>
</dbReference>
<dbReference type="PATRIC" id="fig|1339327.3.peg.1266"/>
<feature type="compositionally biased region" description="Pro residues" evidence="1">
    <location>
        <begin position="386"/>
        <end position="401"/>
    </location>
</feature>
<name>A0A015X7P1_BACFG</name>
<dbReference type="EMBL" id="JGDJ01000146">
    <property type="protein sequence ID" value="EXZ30070.1"/>
    <property type="molecule type" value="Genomic_DNA"/>
</dbReference>
<evidence type="ECO:0000256" key="1">
    <source>
        <dbReference type="SAM" id="MobiDB-lite"/>
    </source>
</evidence>
<dbReference type="Gene3D" id="2.30.30.40">
    <property type="entry name" value="SH3 Domains"/>
    <property type="match status" value="1"/>
</dbReference>
<evidence type="ECO:0000313" key="2">
    <source>
        <dbReference type="EMBL" id="EXZ30070.1"/>
    </source>
</evidence>
<dbReference type="Proteomes" id="UP000022082">
    <property type="component" value="Unassembled WGS sequence"/>
</dbReference>
<comment type="caution">
    <text evidence="2">The sequence shown here is derived from an EMBL/GenBank/DDBJ whole genome shotgun (WGS) entry which is preliminary data.</text>
</comment>
<accession>A0A015X7P1</accession>
<feature type="region of interest" description="Disordered" evidence="1">
    <location>
        <begin position="236"/>
        <end position="257"/>
    </location>
</feature>
<feature type="region of interest" description="Disordered" evidence="1">
    <location>
        <begin position="381"/>
        <end position="413"/>
    </location>
</feature>
<evidence type="ECO:0000313" key="3">
    <source>
        <dbReference type="Proteomes" id="UP000022082"/>
    </source>
</evidence>
<feature type="compositionally biased region" description="Low complexity" evidence="1">
    <location>
        <begin position="402"/>
        <end position="412"/>
    </location>
</feature>
<proteinExistence type="predicted"/>
<reference evidence="2 3" key="1">
    <citation type="submission" date="2014-02" db="EMBL/GenBank/DDBJ databases">
        <authorList>
            <person name="Sears C."/>
            <person name="Carroll K."/>
            <person name="Sack B.R."/>
            <person name="Qadri F."/>
            <person name="Myers L.L."/>
            <person name="Chung G.-T."/>
            <person name="Escheverria P."/>
            <person name="Fraser C.M."/>
            <person name="Sadzewicz L."/>
            <person name="Shefchek K.A."/>
            <person name="Tallon L."/>
            <person name="Das S.P."/>
            <person name="Daugherty S."/>
            <person name="Mongodin E.F."/>
        </authorList>
    </citation>
    <scope>NUCLEOTIDE SEQUENCE [LARGE SCALE GENOMIC DNA]</scope>
    <source>
        <strain evidence="2 3">S36L11</strain>
    </source>
</reference>